<feature type="chain" id="PRO_5013279695" evidence="1">
    <location>
        <begin position="22"/>
        <end position="317"/>
    </location>
</feature>
<dbReference type="NCBIfam" id="TIGR02122">
    <property type="entry name" value="TRAP_TAXI"/>
    <property type="match status" value="1"/>
</dbReference>
<protein>
    <submittedName>
        <fullName evidence="2">C4-dicarboxylate ABC transporter substrate-binding protein</fullName>
    </submittedName>
</protein>
<dbReference type="AlphaFoldDB" id="A0A226BXK8"/>
<dbReference type="InterPro" id="IPR011852">
    <property type="entry name" value="TRAP_TAXI"/>
</dbReference>
<evidence type="ECO:0000313" key="3">
    <source>
        <dbReference type="Proteomes" id="UP000214588"/>
    </source>
</evidence>
<evidence type="ECO:0000256" key="1">
    <source>
        <dbReference type="SAM" id="SignalP"/>
    </source>
</evidence>
<accession>A0A226BXK8</accession>
<dbReference type="OrthoDB" id="9776669at2"/>
<dbReference type="Pfam" id="PF16868">
    <property type="entry name" value="NMT1_3"/>
    <property type="match status" value="1"/>
</dbReference>
<feature type="signal peptide" evidence="1">
    <location>
        <begin position="1"/>
        <end position="21"/>
    </location>
</feature>
<keyword evidence="3" id="KW-1185">Reference proteome</keyword>
<reference evidence="2 3" key="1">
    <citation type="submission" date="2017-06" db="EMBL/GenBank/DDBJ databases">
        <title>Draft Genome Sequence of Natranaerobius trueperi halophilic, alkalithermophilic bacteria from soda lakes.</title>
        <authorList>
            <person name="Zhao B."/>
        </authorList>
    </citation>
    <scope>NUCLEOTIDE SEQUENCE [LARGE SCALE GENOMIC DNA]</scope>
    <source>
        <strain evidence="2 3">DSM 18760</strain>
    </source>
</reference>
<comment type="caution">
    <text evidence="2">The sequence shown here is derived from an EMBL/GenBank/DDBJ whole genome shotgun (WGS) entry which is preliminary data.</text>
</comment>
<organism evidence="2 3">
    <name type="scientific">Natranaerobius trueperi</name>
    <dbReference type="NCBI Taxonomy" id="759412"/>
    <lineage>
        <taxon>Bacteria</taxon>
        <taxon>Bacillati</taxon>
        <taxon>Bacillota</taxon>
        <taxon>Clostridia</taxon>
        <taxon>Natranaerobiales</taxon>
        <taxon>Natranaerobiaceae</taxon>
        <taxon>Natranaerobius</taxon>
    </lineage>
</organism>
<evidence type="ECO:0000313" key="2">
    <source>
        <dbReference type="EMBL" id="OWZ83726.1"/>
    </source>
</evidence>
<dbReference type="Proteomes" id="UP000214588">
    <property type="component" value="Unassembled WGS sequence"/>
</dbReference>
<dbReference type="PANTHER" id="PTHR42941:SF1">
    <property type="entry name" value="SLL1037 PROTEIN"/>
    <property type="match status" value="1"/>
</dbReference>
<proteinExistence type="predicted"/>
<dbReference type="EMBL" id="NIQC01000013">
    <property type="protein sequence ID" value="OWZ83726.1"/>
    <property type="molecule type" value="Genomic_DNA"/>
</dbReference>
<dbReference type="CDD" id="cd13567">
    <property type="entry name" value="PBP2_TtGluBP"/>
    <property type="match status" value="1"/>
</dbReference>
<name>A0A226BXK8_9FIRM</name>
<keyword evidence="1" id="KW-0732">Signal</keyword>
<gene>
    <name evidence="2" type="ORF">CDO51_07175</name>
</gene>
<dbReference type="SUPFAM" id="SSF53850">
    <property type="entry name" value="Periplasmic binding protein-like II"/>
    <property type="match status" value="1"/>
</dbReference>
<sequence length="317" mass="34473">MKRTSLYLVLSLFLVIAGAMAVTGCDESERYAIATGGSGGVYYPLGTAMSNILNDELEGVDISAESTGASVENVNLTANEDVHLALVQNDISYYAYEGIEMFDDEEPMEELRGMGTLYPETIQIVADAGEDIETVEDLDGKRVAVGAPGSGTEANARQLLNAHGITYDDIEADYLSFSEASDNLRDGHLDAAFVTAGTPTASITDLSTTHNIDLVSISEEMSEEIQEDYPYYAEVTIDEGTYSDDQEDVRALAVMAMIIVHEDLPEDIVYEMTKGIFTSTDELGEAHERGYEVTAEDALEGMSLELHLGAERFFDEQ</sequence>
<dbReference type="RefSeq" id="WP_089023619.1">
    <property type="nucleotide sequence ID" value="NZ_NIQC01000013.1"/>
</dbReference>
<dbReference type="Gene3D" id="3.40.190.10">
    <property type="entry name" value="Periplasmic binding protein-like II"/>
    <property type="match status" value="2"/>
</dbReference>
<dbReference type="PROSITE" id="PS51257">
    <property type="entry name" value="PROKAR_LIPOPROTEIN"/>
    <property type="match status" value="1"/>
</dbReference>
<dbReference type="PANTHER" id="PTHR42941">
    <property type="entry name" value="SLL1037 PROTEIN"/>
    <property type="match status" value="1"/>
</dbReference>